<evidence type="ECO:0000313" key="3">
    <source>
        <dbReference type="Proteomes" id="UP001206925"/>
    </source>
</evidence>
<evidence type="ECO:0000313" key="2">
    <source>
        <dbReference type="EMBL" id="KAI7742951.1"/>
    </source>
</evidence>
<dbReference type="InterPro" id="IPR004158">
    <property type="entry name" value="DUF247_pln"/>
</dbReference>
<feature type="region of interest" description="Disordered" evidence="1">
    <location>
        <begin position="1"/>
        <end position="20"/>
    </location>
</feature>
<comment type="caution">
    <text evidence="2">The sequence shown here is derived from an EMBL/GenBank/DDBJ whole genome shotgun (WGS) entry which is preliminary data.</text>
</comment>
<reference evidence="2" key="1">
    <citation type="submission" date="2022-06" db="EMBL/GenBank/DDBJ databases">
        <title>Uncovering the hologenomic basis of an extraordinary plant invasion.</title>
        <authorList>
            <person name="Bieker V.C."/>
            <person name="Martin M.D."/>
            <person name="Gilbert T."/>
            <person name="Hodgins K."/>
            <person name="Battlay P."/>
            <person name="Petersen B."/>
            <person name="Wilson J."/>
        </authorList>
    </citation>
    <scope>NUCLEOTIDE SEQUENCE</scope>
    <source>
        <strain evidence="2">AA19_3_7</strain>
        <tissue evidence="2">Leaf</tissue>
    </source>
</reference>
<protein>
    <submittedName>
        <fullName evidence="2">Uncharacterized protein</fullName>
    </submittedName>
</protein>
<dbReference type="Pfam" id="PF03140">
    <property type="entry name" value="DUF247"/>
    <property type="match status" value="1"/>
</dbReference>
<feature type="compositionally biased region" description="Polar residues" evidence="1">
    <location>
        <begin position="1"/>
        <end position="11"/>
    </location>
</feature>
<keyword evidence="3" id="KW-1185">Reference proteome</keyword>
<gene>
    <name evidence="2" type="ORF">M8C21_010422</name>
</gene>
<name>A0AAD5CJC1_AMBAR</name>
<dbReference type="Proteomes" id="UP001206925">
    <property type="component" value="Unassembled WGS sequence"/>
</dbReference>
<proteinExistence type="predicted"/>
<organism evidence="2 3">
    <name type="scientific">Ambrosia artemisiifolia</name>
    <name type="common">Common ragweed</name>
    <dbReference type="NCBI Taxonomy" id="4212"/>
    <lineage>
        <taxon>Eukaryota</taxon>
        <taxon>Viridiplantae</taxon>
        <taxon>Streptophyta</taxon>
        <taxon>Embryophyta</taxon>
        <taxon>Tracheophyta</taxon>
        <taxon>Spermatophyta</taxon>
        <taxon>Magnoliopsida</taxon>
        <taxon>eudicotyledons</taxon>
        <taxon>Gunneridae</taxon>
        <taxon>Pentapetalae</taxon>
        <taxon>asterids</taxon>
        <taxon>campanulids</taxon>
        <taxon>Asterales</taxon>
        <taxon>Asteraceae</taxon>
        <taxon>Asteroideae</taxon>
        <taxon>Heliantheae alliance</taxon>
        <taxon>Heliantheae</taxon>
        <taxon>Ambrosia</taxon>
    </lineage>
</organism>
<dbReference type="PANTHER" id="PTHR31170:SF25">
    <property type="entry name" value="BNAA09G04570D PROTEIN"/>
    <property type="match status" value="1"/>
</dbReference>
<accession>A0AAD5CJC1</accession>
<evidence type="ECO:0000256" key="1">
    <source>
        <dbReference type="SAM" id="MobiDB-lite"/>
    </source>
</evidence>
<dbReference type="AlphaFoldDB" id="A0AAD5CJC1"/>
<dbReference type="PANTHER" id="PTHR31170">
    <property type="entry name" value="BNAC04G53230D PROTEIN"/>
    <property type="match status" value="1"/>
</dbReference>
<dbReference type="EMBL" id="JAMZMK010007852">
    <property type="protein sequence ID" value="KAI7742951.1"/>
    <property type="molecule type" value="Genomic_DNA"/>
</dbReference>
<sequence length="151" mass="16840">MSNGVEANGNQEIHEQELEPMLPKPVENLLECIQGTKDNEKFSSIFEVPSRLRDVNTSSFTPRVVSIGPLHKGGANLKLMEAKKATYLDELLNKVEESSPKETLTKCYEKVMVSIEKIKRCYFGLVMDKAHYTNDELAQMMKTGCGAGLSV</sequence>